<reference evidence="1" key="2">
    <citation type="journal article" date="2015" name="Data Brief">
        <title>Shoot transcriptome of the giant reed, Arundo donax.</title>
        <authorList>
            <person name="Barrero R.A."/>
            <person name="Guerrero F.D."/>
            <person name="Moolhuijzen P."/>
            <person name="Goolsby J.A."/>
            <person name="Tidwell J."/>
            <person name="Bellgard S.E."/>
            <person name="Bellgard M.I."/>
        </authorList>
    </citation>
    <scope>NUCLEOTIDE SEQUENCE</scope>
    <source>
        <tissue evidence="1">Shoot tissue taken approximately 20 cm above the soil surface</tissue>
    </source>
</reference>
<dbReference type="EMBL" id="GBRH01252040">
    <property type="protein sequence ID" value="JAD45855.1"/>
    <property type="molecule type" value="Transcribed_RNA"/>
</dbReference>
<protein>
    <submittedName>
        <fullName evidence="1">Uncharacterized protein</fullName>
    </submittedName>
</protein>
<sequence length="17" mass="2018">MWGYITLFCGQTQNIEN</sequence>
<proteinExistence type="predicted"/>
<name>A0A0A9AA31_ARUDO</name>
<organism evidence="1">
    <name type="scientific">Arundo donax</name>
    <name type="common">Giant reed</name>
    <name type="synonym">Donax arundinaceus</name>
    <dbReference type="NCBI Taxonomy" id="35708"/>
    <lineage>
        <taxon>Eukaryota</taxon>
        <taxon>Viridiplantae</taxon>
        <taxon>Streptophyta</taxon>
        <taxon>Embryophyta</taxon>
        <taxon>Tracheophyta</taxon>
        <taxon>Spermatophyta</taxon>
        <taxon>Magnoliopsida</taxon>
        <taxon>Liliopsida</taxon>
        <taxon>Poales</taxon>
        <taxon>Poaceae</taxon>
        <taxon>PACMAD clade</taxon>
        <taxon>Arundinoideae</taxon>
        <taxon>Arundineae</taxon>
        <taxon>Arundo</taxon>
    </lineage>
</organism>
<evidence type="ECO:0000313" key="1">
    <source>
        <dbReference type="EMBL" id="JAD45855.1"/>
    </source>
</evidence>
<accession>A0A0A9AA31</accession>
<reference evidence="1" key="1">
    <citation type="submission" date="2014-09" db="EMBL/GenBank/DDBJ databases">
        <authorList>
            <person name="Magalhaes I.L.F."/>
            <person name="Oliveira U."/>
            <person name="Santos F.R."/>
            <person name="Vidigal T.H.D.A."/>
            <person name="Brescovit A.D."/>
            <person name="Santos A.J."/>
        </authorList>
    </citation>
    <scope>NUCLEOTIDE SEQUENCE</scope>
    <source>
        <tissue evidence="1">Shoot tissue taken approximately 20 cm above the soil surface</tissue>
    </source>
</reference>
<dbReference type="AlphaFoldDB" id="A0A0A9AA31"/>